<accession>A0A8S5SLZ6</accession>
<evidence type="ECO:0000313" key="1">
    <source>
        <dbReference type="EMBL" id="DAF52077.1"/>
    </source>
</evidence>
<protein>
    <submittedName>
        <fullName evidence="1">Major capsid protein</fullName>
    </submittedName>
</protein>
<reference evidence="1" key="1">
    <citation type="journal article" date="2021" name="Proc. Natl. Acad. Sci. U.S.A.">
        <title>A Catalog of Tens of Thousands of Viruses from Human Metagenomes Reveals Hidden Associations with Chronic Diseases.</title>
        <authorList>
            <person name="Tisza M.J."/>
            <person name="Buck C.B."/>
        </authorList>
    </citation>
    <scope>NUCLEOTIDE SEQUENCE</scope>
    <source>
        <strain evidence="1">CtPoO4</strain>
    </source>
</reference>
<organism evidence="1">
    <name type="scientific">Myoviridae sp. ctPoO4</name>
    <dbReference type="NCBI Taxonomy" id="2827685"/>
    <lineage>
        <taxon>Viruses</taxon>
        <taxon>Duplodnaviria</taxon>
        <taxon>Heunggongvirae</taxon>
        <taxon>Uroviricota</taxon>
        <taxon>Caudoviricetes</taxon>
    </lineage>
</organism>
<dbReference type="EMBL" id="BK032629">
    <property type="protein sequence ID" value="DAF52077.1"/>
    <property type="molecule type" value="Genomic_DNA"/>
</dbReference>
<sequence>MANAYKYQFNPDELVSQLYQRGLVNSDGTSVFIQTLIDEKIVMDATQFFWQEHFTVDGGKYPIDMSRPKLDPAYTIYNVTRRPVPMADAMTPLSEVAQMDNEGWEQRTGTIPQFGKGLFETSLSKEELKARLNELGEANATLLEGYVRGVADLIKTHNYRLSNIAAQALSKGGQYSNADSRGMSGVVHEFPKYVPTENFVKAGKEVWTNAEANIPEQMAKIEKDFRDRTGFTGTMEWDLPYDMAITHLLNNKYFKEEVNRWIRLYAPDKVIVVTNGASGIDTNIISWEQLIQYSRSSVSKISPIRIVKEEQVVQDIKTIKTVQGWKAGVAVLRPIGFAGRVVHSDVADVILLQREANKTIDYSIASAQNDLFYIINKVVPNGIYKAYHTDAIGRYMPVLTEFMEHIVVDTLTADS</sequence>
<name>A0A8S5SLZ6_9CAUD</name>
<proteinExistence type="predicted"/>